<dbReference type="PANTHER" id="PTHR37984">
    <property type="entry name" value="PROTEIN CBG26694"/>
    <property type="match status" value="1"/>
</dbReference>
<feature type="non-terminal residue" evidence="2">
    <location>
        <position position="288"/>
    </location>
</feature>
<name>A0ABD3UTP0_SINWO</name>
<dbReference type="Proteomes" id="UP001634394">
    <property type="component" value="Unassembled WGS sequence"/>
</dbReference>
<evidence type="ECO:0000313" key="2">
    <source>
        <dbReference type="EMBL" id="KAL3851858.1"/>
    </source>
</evidence>
<dbReference type="PANTHER" id="PTHR37984:SF15">
    <property type="entry name" value="INTEGRASE CATALYTIC DOMAIN-CONTAINING PROTEIN"/>
    <property type="match status" value="1"/>
</dbReference>
<keyword evidence="3" id="KW-1185">Reference proteome</keyword>
<dbReference type="InterPro" id="IPR041588">
    <property type="entry name" value="Integrase_H2C2"/>
</dbReference>
<dbReference type="AlphaFoldDB" id="A0ABD3UTP0"/>
<dbReference type="FunFam" id="1.10.340.70:FF:000001">
    <property type="entry name" value="Retrovirus-related Pol polyprotein from transposon gypsy-like Protein"/>
    <property type="match status" value="2"/>
</dbReference>
<dbReference type="Gene3D" id="1.10.340.70">
    <property type="match status" value="2"/>
</dbReference>
<protein>
    <recommendedName>
        <fullName evidence="1">Integrase zinc-binding domain-containing protein</fullName>
    </recommendedName>
</protein>
<dbReference type="Pfam" id="PF17921">
    <property type="entry name" value="Integrase_H2C2"/>
    <property type="match status" value="2"/>
</dbReference>
<reference evidence="2 3" key="1">
    <citation type="submission" date="2024-11" db="EMBL/GenBank/DDBJ databases">
        <title>Chromosome-level genome assembly of the freshwater bivalve Anodonta woodiana.</title>
        <authorList>
            <person name="Chen X."/>
        </authorList>
    </citation>
    <scope>NUCLEOTIDE SEQUENCE [LARGE SCALE GENOMIC DNA]</scope>
    <source>
        <strain evidence="2">MN2024</strain>
        <tissue evidence="2">Gills</tissue>
    </source>
</reference>
<accession>A0ABD3UTP0</accession>
<comment type="caution">
    <text evidence="2">The sequence shown here is derived from an EMBL/GenBank/DDBJ whole genome shotgun (WGS) entry which is preliminary data.</text>
</comment>
<sequence>VTRAMKRRSLSRPLRSVTSPIDILVPGEFGKLQREDMSLDNVRRYATDGSVKKLPDGEVKFATKRGILYRYAKKGANTFKQVVVPVGKRDEVLRIAHEGLLGSHMGVAKTGDRLVREFYWPGVHVDVRRYCLSCDKCQRMAPKTSHRPVGPIKPAAESGNRYILTFKKVVVPVGKRDEVLRLAHEGLFGSHMGVAKTRDRLVREFYWPGVHVDVRRYCLSCDKCQQMAPKTSHRPVGPIKPAAESGNRYILTFKQVVVPVGKRDEVLRIAHEGLLGSHMGVAKTGDRL</sequence>
<dbReference type="EMBL" id="JBJQND010000015">
    <property type="protein sequence ID" value="KAL3851858.1"/>
    <property type="molecule type" value="Genomic_DNA"/>
</dbReference>
<gene>
    <name evidence="2" type="ORF">ACJMK2_015560</name>
</gene>
<dbReference type="InterPro" id="IPR050951">
    <property type="entry name" value="Retrovirus_Pol_polyprotein"/>
</dbReference>
<feature type="non-terminal residue" evidence="2">
    <location>
        <position position="1"/>
    </location>
</feature>
<organism evidence="2 3">
    <name type="scientific">Sinanodonta woodiana</name>
    <name type="common">Chinese pond mussel</name>
    <name type="synonym">Anodonta woodiana</name>
    <dbReference type="NCBI Taxonomy" id="1069815"/>
    <lineage>
        <taxon>Eukaryota</taxon>
        <taxon>Metazoa</taxon>
        <taxon>Spiralia</taxon>
        <taxon>Lophotrochozoa</taxon>
        <taxon>Mollusca</taxon>
        <taxon>Bivalvia</taxon>
        <taxon>Autobranchia</taxon>
        <taxon>Heteroconchia</taxon>
        <taxon>Palaeoheterodonta</taxon>
        <taxon>Unionida</taxon>
        <taxon>Unionoidea</taxon>
        <taxon>Unionidae</taxon>
        <taxon>Unioninae</taxon>
        <taxon>Sinanodonta</taxon>
    </lineage>
</organism>
<evidence type="ECO:0000259" key="1">
    <source>
        <dbReference type="Pfam" id="PF17921"/>
    </source>
</evidence>
<feature type="domain" description="Integrase zinc-binding" evidence="1">
    <location>
        <begin position="84"/>
        <end position="142"/>
    </location>
</feature>
<feature type="domain" description="Integrase zinc-binding" evidence="1">
    <location>
        <begin position="171"/>
        <end position="229"/>
    </location>
</feature>
<proteinExistence type="predicted"/>
<evidence type="ECO:0000313" key="3">
    <source>
        <dbReference type="Proteomes" id="UP001634394"/>
    </source>
</evidence>